<feature type="non-terminal residue" evidence="1">
    <location>
        <position position="78"/>
    </location>
</feature>
<name>A0A835U7N9_VANPL</name>
<keyword evidence="2" id="KW-1185">Reference proteome</keyword>
<reference evidence="1 2" key="1">
    <citation type="journal article" date="2020" name="Nat. Food">
        <title>A phased Vanilla planifolia genome enables genetic improvement of flavour and production.</title>
        <authorList>
            <person name="Hasing T."/>
            <person name="Tang H."/>
            <person name="Brym M."/>
            <person name="Khazi F."/>
            <person name="Huang T."/>
            <person name="Chambers A.H."/>
        </authorList>
    </citation>
    <scope>NUCLEOTIDE SEQUENCE [LARGE SCALE GENOMIC DNA]</scope>
    <source>
        <tissue evidence="1">Leaf</tissue>
    </source>
</reference>
<evidence type="ECO:0000313" key="1">
    <source>
        <dbReference type="EMBL" id="KAG0451462.1"/>
    </source>
</evidence>
<protein>
    <submittedName>
        <fullName evidence="1">Uncharacterized protein</fullName>
    </submittedName>
</protein>
<dbReference type="OrthoDB" id="637682at2759"/>
<feature type="non-terminal residue" evidence="1">
    <location>
        <position position="1"/>
    </location>
</feature>
<dbReference type="EMBL" id="JADCNL010000058">
    <property type="protein sequence ID" value="KAG0451462.1"/>
    <property type="molecule type" value="Genomic_DNA"/>
</dbReference>
<dbReference type="Proteomes" id="UP000636800">
    <property type="component" value="Unassembled WGS sequence"/>
</dbReference>
<dbReference type="AlphaFoldDB" id="A0A835U7N9"/>
<proteinExistence type="predicted"/>
<evidence type="ECO:0000313" key="2">
    <source>
        <dbReference type="Proteomes" id="UP000636800"/>
    </source>
</evidence>
<organism evidence="1 2">
    <name type="scientific">Vanilla planifolia</name>
    <name type="common">Vanilla</name>
    <dbReference type="NCBI Taxonomy" id="51239"/>
    <lineage>
        <taxon>Eukaryota</taxon>
        <taxon>Viridiplantae</taxon>
        <taxon>Streptophyta</taxon>
        <taxon>Embryophyta</taxon>
        <taxon>Tracheophyta</taxon>
        <taxon>Spermatophyta</taxon>
        <taxon>Magnoliopsida</taxon>
        <taxon>Liliopsida</taxon>
        <taxon>Asparagales</taxon>
        <taxon>Orchidaceae</taxon>
        <taxon>Vanilloideae</taxon>
        <taxon>Vanilleae</taxon>
        <taxon>Vanilla</taxon>
    </lineage>
</organism>
<comment type="caution">
    <text evidence="1">The sequence shown here is derived from an EMBL/GenBank/DDBJ whole genome shotgun (WGS) entry which is preliminary data.</text>
</comment>
<gene>
    <name evidence="1" type="ORF">HPP92_026417</name>
</gene>
<sequence>HLRRSGCVFEVQPTPTPTANPTPTSCSLLLGLFYLRTSIRENSTLRHRRLSPCLLPIGHCTAVKWETTERLGFWQGDF</sequence>
<accession>A0A835U7N9</accession>